<reference evidence="2" key="1">
    <citation type="submission" date="2021-11" db="EMBL/GenBank/DDBJ databases">
        <title>Cultivation dependent microbiological survey of springs from the worlds oldest radium mine currently devoted to the extraction of radon-saturated water.</title>
        <authorList>
            <person name="Kapinusova G."/>
            <person name="Smrhova T."/>
            <person name="Strejcek M."/>
            <person name="Suman J."/>
            <person name="Jani K."/>
            <person name="Pajer P."/>
            <person name="Uhlik O."/>
        </authorList>
    </citation>
    <scope>NUCLEOTIDE SEQUENCE [LARGE SCALE GENOMIC DNA]</scope>
    <source>
        <strain evidence="2">J379</strain>
    </source>
</reference>
<keyword evidence="2" id="KW-1185">Reference proteome</keyword>
<dbReference type="EMBL" id="CP088295">
    <property type="protein sequence ID" value="UUY05510.1"/>
    <property type="molecule type" value="Genomic_DNA"/>
</dbReference>
<gene>
    <name evidence="1" type="ORF">LRS13_08330</name>
</gene>
<proteinExistence type="predicted"/>
<evidence type="ECO:0000313" key="1">
    <source>
        <dbReference type="EMBL" id="UUY05510.1"/>
    </source>
</evidence>
<dbReference type="RefSeq" id="WP_353865959.1">
    <property type="nucleotide sequence ID" value="NZ_CP088295.1"/>
</dbReference>
<evidence type="ECO:0000313" key="2">
    <source>
        <dbReference type="Proteomes" id="UP001058860"/>
    </source>
</evidence>
<sequence length="216" mass="23646">MLSLSFRRNVTRLDAGTLTTLMSALLTAEAARLNMPPNAVVVSQALNDADGGLDARIDEVPVAPDNLLPSGLVGFQFKARKSKTFSNEELRAELAKPGPTRILQQRGTYVLVVQADLNDQQRSLIEQRLAEEASLIAADPQCLVWDATAIEAFAQHHVAVVEGLELESFEAVRALPEIEQSLRIAERPYEADDRRREAIEQIRSRATGSGSDELDG</sequence>
<accession>A0ABY5PM70</accession>
<protein>
    <submittedName>
        <fullName evidence="1">Uncharacterized protein</fullName>
    </submittedName>
</protein>
<name>A0ABY5PM70_9ACTN</name>
<organism evidence="1 2">
    <name type="scientific">Svornostia abyssi</name>
    <dbReference type="NCBI Taxonomy" id="2898438"/>
    <lineage>
        <taxon>Bacteria</taxon>
        <taxon>Bacillati</taxon>
        <taxon>Actinomycetota</taxon>
        <taxon>Thermoleophilia</taxon>
        <taxon>Solirubrobacterales</taxon>
        <taxon>Baekduiaceae</taxon>
        <taxon>Svornostia</taxon>
    </lineage>
</organism>
<dbReference type="Proteomes" id="UP001058860">
    <property type="component" value="Chromosome"/>
</dbReference>